<dbReference type="Proteomes" id="UP001152795">
    <property type="component" value="Unassembled WGS sequence"/>
</dbReference>
<dbReference type="SUPFAM" id="SSF56672">
    <property type="entry name" value="DNA/RNA polymerases"/>
    <property type="match status" value="1"/>
</dbReference>
<comment type="caution">
    <text evidence="1">The sequence shown here is derived from an EMBL/GenBank/DDBJ whole genome shotgun (WGS) entry which is preliminary data.</text>
</comment>
<dbReference type="Pfam" id="PF00078">
    <property type="entry name" value="RVT_1"/>
    <property type="match status" value="1"/>
</dbReference>
<keyword evidence="2" id="KW-1185">Reference proteome</keyword>
<reference evidence="1" key="1">
    <citation type="submission" date="2020-04" db="EMBL/GenBank/DDBJ databases">
        <authorList>
            <person name="Alioto T."/>
            <person name="Alioto T."/>
            <person name="Gomez Garrido J."/>
        </authorList>
    </citation>
    <scope>NUCLEOTIDE SEQUENCE</scope>
    <source>
        <strain evidence="1">A484AB</strain>
    </source>
</reference>
<gene>
    <name evidence="1" type="ORF">PACLA_8A087987</name>
</gene>
<dbReference type="InterPro" id="IPR000477">
    <property type="entry name" value="RT_dom"/>
</dbReference>
<accession>A0A6S7GH42</accession>
<protein>
    <submittedName>
        <fullName evidence="1">Uncharacterized protein</fullName>
    </submittedName>
</protein>
<proteinExistence type="predicted"/>
<evidence type="ECO:0000313" key="1">
    <source>
        <dbReference type="EMBL" id="CAB3988256.1"/>
    </source>
</evidence>
<organism evidence="1 2">
    <name type="scientific">Paramuricea clavata</name>
    <name type="common">Red gorgonian</name>
    <name type="synonym">Violescent sea-whip</name>
    <dbReference type="NCBI Taxonomy" id="317549"/>
    <lineage>
        <taxon>Eukaryota</taxon>
        <taxon>Metazoa</taxon>
        <taxon>Cnidaria</taxon>
        <taxon>Anthozoa</taxon>
        <taxon>Octocorallia</taxon>
        <taxon>Malacalcyonacea</taxon>
        <taxon>Plexauridae</taxon>
        <taxon>Paramuricea</taxon>
    </lineage>
</organism>
<dbReference type="InterPro" id="IPR043502">
    <property type="entry name" value="DNA/RNA_pol_sf"/>
</dbReference>
<dbReference type="EMBL" id="CACRXK020001298">
    <property type="protein sequence ID" value="CAB3988256.1"/>
    <property type="molecule type" value="Genomic_DNA"/>
</dbReference>
<evidence type="ECO:0000313" key="2">
    <source>
        <dbReference type="Proteomes" id="UP001152795"/>
    </source>
</evidence>
<dbReference type="PANTHER" id="PTHR33332">
    <property type="entry name" value="REVERSE TRANSCRIPTASE DOMAIN-CONTAINING PROTEIN"/>
    <property type="match status" value="1"/>
</dbReference>
<dbReference type="OrthoDB" id="6381911at2759"/>
<dbReference type="AlphaFoldDB" id="A0A6S7GH42"/>
<name>A0A6S7GH42_PARCT</name>
<sequence>MDKGNLNIAVFVDLKKAFDAVDHTILLNKFQYYGFFGDELKWIQSYLSNRSQKCFMNGVLSNPGIIKFGVPQGSILGPLLVLIFINDLPGCFAHTIPNMYADDTSIGNENFNYGKRKFQPYGKQN</sequence>
<dbReference type="PROSITE" id="PS50878">
    <property type="entry name" value="RT_POL"/>
    <property type="match status" value="1"/>
</dbReference>